<dbReference type="Pfam" id="PF03732">
    <property type="entry name" value="Retrotrans_gag"/>
    <property type="match status" value="1"/>
</dbReference>
<dbReference type="InterPro" id="IPR012337">
    <property type="entry name" value="RNaseH-like_sf"/>
</dbReference>
<dbReference type="InterPro" id="IPR036397">
    <property type="entry name" value="RNaseH_sf"/>
</dbReference>
<dbReference type="InterPro" id="IPR001584">
    <property type="entry name" value="Integrase_cat-core"/>
</dbReference>
<keyword evidence="6" id="KW-1185">Reference proteome</keyword>
<dbReference type="Gene3D" id="3.30.70.270">
    <property type="match status" value="2"/>
</dbReference>
<proteinExistence type="predicted"/>
<dbReference type="Pfam" id="PF00078">
    <property type="entry name" value="RVT_1"/>
    <property type="match status" value="1"/>
</dbReference>
<dbReference type="InterPro" id="IPR041577">
    <property type="entry name" value="RT_RNaseH_2"/>
</dbReference>
<dbReference type="InterPro" id="IPR021109">
    <property type="entry name" value="Peptidase_aspartic_dom_sf"/>
</dbReference>
<dbReference type="InterPro" id="IPR043128">
    <property type="entry name" value="Rev_trsase/Diguanyl_cyclase"/>
</dbReference>
<dbReference type="InterPro" id="IPR000477">
    <property type="entry name" value="RT_dom"/>
</dbReference>
<dbReference type="PROSITE" id="PS50879">
    <property type="entry name" value="RNASE_H_1"/>
    <property type="match status" value="1"/>
</dbReference>
<sequence>MPVTRNQASSTNEGEEDTLQRLLRAVASLQARSDEQSRLSAEAELRHTEVEERHRLAEERHLNAMRATEGREEELRRQIAALKTAREREEGPEETTTPPFWGQPFSREIDKTAIPPNFREIIVEPFDGSQDPHAHLQAFQTQIYISGGNDRLSCKLFPGTLRGVAMQWMTTLPPRSIQTFKDLASSFLSQFAANKVKRLEVADLFDIKQGEGESLKKYLARFNNATVRVDDPDQKFFVKAFQKGLRAGPFSDALALRKPTNMEEIRARAEKHVEMEEDQLERRRSERKAEQKAVKTTSRGKEDKRPMLAKPRETIQHFTPLNERRAQIMHEICHTSLLEYPPDAKGKTMGKERSSWCDFHRAPGHTTEDCWELKTQIERLIQGGHLSRYIQHLPPGRPSRLGRESFRAGEADRQERSRSRQKTPGHRGTISTISGGRSASGRETAGHFGLEMPHGRVQAILTGANATPLGKRESAPAITFDDRDLRGGGSDQNEPMVISMGLAGYKVERVLVDQGSSVNILYKSTMEKMQLRDEVIRECSGNLYGFAGECVPIIGTLELETCLGERPVSRTLPVLYTVVNAPASYNIILGRPALNKFGVIVSTKHLCMKFPVGSKIGNVWADVQTARKCYEDSLRVEKFPSRGNVNILDLDLDPRCQVEKEGPLPAEELKEITLGLDREQTTKIGTAMNQEEERMLITLLTANRDIFAWTAQDMPGVDPEFMSHQLSVNENAKPISQKKRKMGEEKREAASQEIRKLMAAGFVREVQYPTWLANVVMVRKASGKWRMCTDYTDLNKACPKDSYPLPGIDRLVDGVAGYAFLSFMDAYFGYNQIRMHPQDEEKTAFIIDEGAFCYKVMPFGLKNAGATYQRLMDKIFKEMLGRDVEVYVDDMVARSQCMEEHCGALGRIFGVLRKHRLRLNPSKCSFGVRAGKFLGFMLTERGIEANPEKCQAIANVRSPKSIKEVQQFLGKLTSLARFISKSAEAAIPLFATLKKGGSFVWTDECEEAFLRLKTLMATPPVLTRPRPGTPLYLYVSISDNAISSALVQEDGGEQRPVYFTSRVLQGPERRYQKIEKAALAVVVASRRLRPYFQSYSVIVRTDLPIKQVLRKPDLAGRMVAWSIQLSEFDISFEGRGHIKAQVLADFVNELSPKDWPTESSGEWYLSVDGSTNQAGSGAGVILEGPGGILVEQSLHFNFKASNNQAEYEALLAGMRLARDLEAKTLTAKSDSRLVTGQVNDEYQTRDPQLCKYKERAVKLASCFEMFKLIHVPREQNERADLLAKLASTQRRGQLRSVIHENVESPTISKEEICSVEEGRTWMTPLIKYLKEGRTNENEEESRRLSKETAKYTLAGGRLYRRGFAFPLLKCLNQEEATYAMKEVHEGVCGSHIGGRDLASKIARAGYYWPTLKTDCMGFVRRCDKCQRFAEGHKASPEVLHSLTSPWPFSQWGIDILGPFPVAPGQIKFLIVEVDYFTKWIEAEPVAVISAERVKKFLWKKIICRFGLPAILVSDNGTQFASKATAEFCQELGIKQVFTSVEHPQTNGQAEAANKVILRGLRRRLEEAKGRWAEELPQVLWSYHTTPHSSTNETPFRLVFGTEAVIPVEVGEPSTRVELFEPEANENELRANLDLVQEIREAAHIREFAVKARVAKLYNRRVIPREFRPQDLVLRKMVHKADSNKLTPKWEGPFRIKRKLCNGAYKLETLKGKEIPRTWNAASIRMYYS</sequence>
<feature type="region of interest" description="Disordered" evidence="2">
    <location>
        <begin position="84"/>
        <end position="107"/>
    </location>
</feature>
<comment type="caution">
    <text evidence="5">The sequence shown here is derived from an EMBL/GenBank/DDBJ whole genome shotgun (WGS) entry which is preliminary data.</text>
</comment>
<evidence type="ECO:0000256" key="1">
    <source>
        <dbReference type="ARBA" id="ARBA00023172"/>
    </source>
</evidence>
<dbReference type="CDD" id="cd09279">
    <property type="entry name" value="RNase_HI_like"/>
    <property type="match status" value="1"/>
</dbReference>
<dbReference type="Proteomes" id="UP000257109">
    <property type="component" value="Unassembled WGS sequence"/>
</dbReference>
<feature type="non-terminal residue" evidence="5">
    <location>
        <position position="1"/>
    </location>
</feature>
<dbReference type="PANTHER" id="PTHR48475:SF2">
    <property type="entry name" value="RIBONUCLEASE H"/>
    <property type="match status" value="1"/>
</dbReference>
<dbReference type="Pfam" id="PF13456">
    <property type="entry name" value="RVT_3"/>
    <property type="match status" value="1"/>
</dbReference>
<dbReference type="SUPFAM" id="SSF56672">
    <property type="entry name" value="DNA/RNA polymerases"/>
    <property type="match status" value="1"/>
</dbReference>
<dbReference type="Gene3D" id="2.40.70.10">
    <property type="entry name" value="Acid Proteases"/>
    <property type="match status" value="1"/>
</dbReference>
<evidence type="ECO:0000259" key="4">
    <source>
        <dbReference type="PROSITE" id="PS50994"/>
    </source>
</evidence>
<dbReference type="Pfam" id="PF17919">
    <property type="entry name" value="RT_RNaseH_2"/>
    <property type="match status" value="1"/>
</dbReference>
<evidence type="ECO:0000256" key="2">
    <source>
        <dbReference type="SAM" id="MobiDB-lite"/>
    </source>
</evidence>
<dbReference type="InterPro" id="IPR043502">
    <property type="entry name" value="DNA/RNA_pol_sf"/>
</dbReference>
<dbReference type="GO" id="GO:0006310">
    <property type="term" value="P:DNA recombination"/>
    <property type="evidence" value="ECO:0007669"/>
    <property type="project" value="UniProtKB-KW"/>
</dbReference>
<dbReference type="SUPFAM" id="SSF53098">
    <property type="entry name" value="Ribonuclease H-like"/>
    <property type="match status" value="2"/>
</dbReference>
<dbReference type="Gene3D" id="3.10.10.10">
    <property type="entry name" value="HIV Type 1 Reverse Transcriptase, subunit A, domain 1"/>
    <property type="match status" value="1"/>
</dbReference>
<dbReference type="InterPro" id="IPR002156">
    <property type="entry name" value="RNaseH_domain"/>
</dbReference>
<dbReference type="Gene3D" id="3.30.420.10">
    <property type="entry name" value="Ribonuclease H-like superfamily/Ribonuclease H"/>
    <property type="match status" value="2"/>
</dbReference>
<dbReference type="Pfam" id="PF00665">
    <property type="entry name" value="rve"/>
    <property type="match status" value="1"/>
</dbReference>
<dbReference type="InterPro" id="IPR005162">
    <property type="entry name" value="Retrotrans_gag_dom"/>
</dbReference>
<dbReference type="CDD" id="cd01647">
    <property type="entry name" value="RT_LTR"/>
    <property type="match status" value="1"/>
</dbReference>
<dbReference type="GO" id="GO:0003676">
    <property type="term" value="F:nucleic acid binding"/>
    <property type="evidence" value="ECO:0007669"/>
    <property type="project" value="InterPro"/>
</dbReference>
<dbReference type="GO" id="GO:0004523">
    <property type="term" value="F:RNA-DNA hybrid ribonuclease activity"/>
    <property type="evidence" value="ECO:0007669"/>
    <property type="project" value="InterPro"/>
</dbReference>
<evidence type="ECO:0000313" key="6">
    <source>
        <dbReference type="Proteomes" id="UP000257109"/>
    </source>
</evidence>
<dbReference type="CDD" id="cd00303">
    <property type="entry name" value="retropepsin_like"/>
    <property type="match status" value="1"/>
</dbReference>
<dbReference type="PANTHER" id="PTHR48475">
    <property type="entry name" value="RIBONUCLEASE H"/>
    <property type="match status" value="1"/>
</dbReference>
<dbReference type="InterPro" id="IPR041588">
    <property type="entry name" value="Integrase_H2C2"/>
</dbReference>
<reference evidence="5" key="1">
    <citation type="submission" date="2018-05" db="EMBL/GenBank/DDBJ databases">
        <title>Draft genome of Mucuna pruriens seed.</title>
        <authorList>
            <person name="Nnadi N.E."/>
            <person name="Vos R."/>
            <person name="Hasami M.H."/>
            <person name="Devisetty U.K."/>
            <person name="Aguiy J.C."/>
        </authorList>
    </citation>
    <scope>NUCLEOTIDE SEQUENCE [LARGE SCALE GENOMIC DNA]</scope>
    <source>
        <strain evidence="5">JCA_2017</strain>
    </source>
</reference>
<accession>A0A371E146</accession>
<dbReference type="PROSITE" id="PS50994">
    <property type="entry name" value="INTEGRASE"/>
    <property type="match status" value="1"/>
</dbReference>
<dbReference type="Gene3D" id="1.10.340.70">
    <property type="match status" value="1"/>
</dbReference>
<dbReference type="OrthoDB" id="5599418at2759"/>
<dbReference type="EMBL" id="QJKJ01017482">
    <property type="protein sequence ID" value="RDX58451.1"/>
    <property type="molecule type" value="Genomic_DNA"/>
</dbReference>
<feature type="region of interest" description="Disordered" evidence="2">
    <location>
        <begin position="389"/>
        <end position="446"/>
    </location>
</feature>
<dbReference type="FunFam" id="3.30.420.10:FF:000032">
    <property type="entry name" value="Retrovirus-related Pol polyprotein from transposon 297-like Protein"/>
    <property type="match status" value="1"/>
</dbReference>
<keyword evidence="1" id="KW-0233">DNA recombination</keyword>
<evidence type="ECO:0000259" key="3">
    <source>
        <dbReference type="PROSITE" id="PS50879"/>
    </source>
</evidence>
<organism evidence="5 6">
    <name type="scientific">Mucuna pruriens</name>
    <name type="common">Velvet bean</name>
    <name type="synonym">Dolichos pruriens</name>
    <dbReference type="NCBI Taxonomy" id="157652"/>
    <lineage>
        <taxon>Eukaryota</taxon>
        <taxon>Viridiplantae</taxon>
        <taxon>Streptophyta</taxon>
        <taxon>Embryophyta</taxon>
        <taxon>Tracheophyta</taxon>
        <taxon>Spermatophyta</taxon>
        <taxon>Magnoliopsida</taxon>
        <taxon>eudicotyledons</taxon>
        <taxon>Gunneridae</taxon>
        <taxon>Pentapetalae</taxon>
        <taxon>rosids</taxon>
        <taxon>fabids</taxon>
        <taxon>Fabales</taxon>
        <taxon>Fabaceae</taxon>
        <taxon>Papilionoideae</taxon>
        <taxon>50 kb inversion clade</taxon>
        <taxon>NPAAA clade</taxon>
        <taxon>indigoferoid/millettioid clade</taxon>
        <taxon>Phaseoleae</taxon>
        <taxon>Mucuna</taxon>
    </lineage>
</organism>
<gene>
    <name evidence="5" type="primary">pol</name>
    <name evidence="5" type="ORF">CR513_62234</name>
</gene>
<name>A0A371E146_MUCPR</name>
<feature type="region of interest" description="Disordered" evidence="2">
    <location>
        <begin position="273"/>
        <end position="305"/>
    </location>
</feature>
<feature type="compositionally biased region" description="Basic and acidic residues" evidence="2">
    <location>
        <begin position="401"/>
        <end position="418"/>
    </location>
</feature>
<protein>
    <submittedName>
        <fullName evidence="5">Retrovirus-related Pol polyprotein from transposon 17.6</fullName>
    </submittedName>
</protein>
<evidence type="ECO:0000313" key="5">
    <source>
        <dbReference type="EMBL" id="RDX58451.1"/>
    </source>
</evidence>
<feature type="domain" description="RNase H type-1" evidence="3">
    <location>
        <begin position="1159"/>
        <end position="1288"/>
    </location>
</feature>
<dbReference type="GO" id="GO:0015074">
    <property type="term" value="P:DNA integration"/>
    <property type="evidence" value="ECO:0007669"/>
    <property type="project" value="InterPro"/>
</dbReference>
<dbReference type="Gene3D" id="3.10.20.370">
    <property type="match status" value="1"/>
</dbReference>
<feature type="domain" description="Integrase catalytic" evidence="4">
    <location>
        <begin position="1441"/>
        <end position="1602"/>
    </location>
</feature>
<dbReference type="Pfam" id="PF17921">
    <property type="entry name" value="Integrase_H2C2"/>
    <property type="match status" value="1"/>
</dbReference>